<organism evidence="8">
    <name type="scientific">Anthurium amnicola</name>
    <dbReference type="NCBI Taxonomy" id="1678845"/>
    <lineage>
        <taxon>Eukaryota</taxon>
        <taxon>Viridiplantae</taxon>
        <taxon>Streptophyta</taxon>
        <taxon>Embryophyta</taxon>
        <taxon>Tracheophyta</taxon>
        <taxon>Spermatophyta</taxon>
        <taxon>Magnoliopsida</taxon>
        <taxon>Liliopsida</taxon>
        <taxon>Araceae</taxon>
        <taxon>Pothoideae</taxon>
        <taxon>Potheae</taxon>
        <taxon>Anthurium</taxon>
    </lineage>
</organism>
<protein>
    <submittedName>
        <fullName evidence="8">Transcription factor GAMYB</fullName>
    </submittedName>
</protein>
<evidence type="ECO:0000256" key="4">
    <source>
        <dbReference type="ARBA" id="ARBA00023125"/>
    </source>
</evidence>
<reference evidence="8" key="1">
    <citation type="submission" date="2015-07" db="EMBL/GenBank/DDBJ databases">
        <title>Transcriptome Assembly of Anthurium amnicola.</title>
        <authorList>
            <person name="Suzuki J."/>
        </authorList>
    </citation>
    <scope>NUCLEOTIDE SEQUENCE</scope>
</reference>
<comment type="subcellular location">
    <subcellularLocation>
        <location evidence="1">Nucleus</location>
    </subcellularLocation>
</comment>
<feature type="region of interest" description="Disordered" evidence="7">
    <location>
        <begin position="1"/>
        <end position="34"/>
    </location>
</feature>
<dbReference type="PANTHER" id="PTHR47995:SF18">
    <property type="entry name" value="TRANSCRIPTION FACTOR MYB65"/>
    <property type="match status" value="1"/>
</dbReference>
<evidence type="ECO:0000256" key="1">
    <source>
        <dbReference type="ARBA" id="ARBA00004123"/>
    </source>
</evidence>
<evidence type="ECO:0000313" key="8">
    <source>
        <dbReference type="EMBL" id="JAT61041.1"/>
    </source>
</evidence>
<proteinExistence type="predicted"/>
<sequence length="276" mass="28731">PYDPDPGSKHLVPLGAVASGSHAPPNDNISTSQTVPVSVKLELPSLQYPETDLNRWHTHPLTPSLEAVDAYVESSPAVSVQSDPISPPKSGLLEALIHEAQGTGNAKSKPSEKSSNSYIGMPSDFVEGSAFNLSGTEWGGYPVSPVGCSTAVFNACTPTSGISMYESSPRTTSPSLNIKPEPVEHVEETKNHPLGFCGADASLGSHGCSSVPIDHTVSDAETLAGEDDVIASLLGEDLCGDHWCVPAGPSTLGQGLVGLTCLWHNMPPVCPMSELP</sequence>
<dbReference type="AlphaFoldDB" id="A0A1D1Z2D1"/>
<gene>
    <name evidence="8" type="primary">GAM1_13</name>
    <name evidence="8" type="ORF">g.32713</name>
</gene>
<keyword evidence="5" id="KW-0804">Transcription</keyword>
<keyword evidence="4" id="KW-0238">DNA-binding</keyword>
<dbReference type="GO" id="GO:0003677">
    <property type="term" value="F:DNA binding"/>
    <property type="evidence" value="ECO:0007669"/>
    <property type="project" value="UniProtKB-KW"/>
</dbReference>
<evidence type="ECO:0000256" key="7">
    <source>
        <dbReference type="SAM" id="MobiDB-lite"/>
    </source>
</evidence>
<feature type="non-terminal residue" evidence="8">
    <location>
        <position position="1"/>
    </location>
</feature>
<name>A0A1D1Z2D1_9ARAE</name>
<keyword evidence="2" id="KW-0677">Repeat</keyword>
<evidence type="ECO:0000256" key="3">
    <source>
        <dbReference type="ARBA" id="ARBA00023015"/>
    </source>
</evidence>
<dbReference type="PANTHER" id="PTHR47995">
    <property type="entry name" value="TRANSCRIPTION FACTOR MYB33-RELATED"/>
    <property type="match status" value="1"/>
</dbReference>
<evidence type="ECO:0000256" key="2">
    <source>
        <dbReference type="ARBA" id="ARBA00022737"/>
    </source>
</evidence>
<keyword evidence="6" id="KW-0539">Nucleus</keyword>
<evidence type="ECO:0000256" key="6">
    <source>
        <dbReference type="ARBA" id="ARBA00023242"/>
    </source>
</evidence>
<dbReference type="GO" id="GO:0005634">
    <property type="term" value="C:nucleus"/>
    <property type="evidence" value="ECO:0007669"/>
    <property type="project" value="UniProtKB-SubCell"/>
</dbReference>
<dbReference type="EMBL" id="GDJX01006895">
    <property type="protein sequence ID" value="JAT61041.1"/>
    <property type="molecule type" value="Transcribed_RNA"/>
</dbReference>
<keyword evidence="3" id="KW-0805">Transcription regulation</keyword>
<evidence type="ECO:0000256" key="5">
    <source>
        <dbReference type="ARBA" id="ARBA00023163"/>
    </source>
</evidence>
<accession>A0A1D1Z2D1</accession>